<keyword evidence="3" id="KW-0813">Transport</keyword>
<dbReference type="RefSeq" id="WP_142902889.1">
    <property type="nucleotide sequence ID" value="NZ_ML660088.1"/>
</dbReference>
<keyword evidence="9 13" id="KW-1133">Transmembrane helix</keyword>
<evidence type="ECO:0000256" key="3">
    <source>
        <dbReference type="ARBA" id="ARBA00022448"/>
    </source>
</evidence>
<feature type="transmembrane region" description="Helical" evidence="13">
    <location>
        <begin position="12"/>
        <end position="35"/>
    </location>
</feature>
<dbReference type="GO" id="GO:0005886">
    <property type="term" value="C:plasma membrane"/>
    <property type="evidence" value="ECO:0007669"/>
    <property type="project" value="UniProtKB-SubCell"/>
</dbReference>
<comment type="caution">
    <text evidence="15">The sequence shown here is derived from an EMBL/GenBank/DDBJ whole genome shotgun (WGS) entry which is preliminary data.</text>
</comment>
<dbReference type="InterPro" id="IPR052168">
    <property type="entry name" value="Cytochrome_b561_oxidase"/>
</dbReference>
<dbReference type="OrthoDB" id="9793784at2"/>
<keyword evidence="10" id="KW-0408">Iron</keyword>
<keyword evidence="6 13" id="KW-0812">Transmembrane</keyword>
<evidence type="ECO:0000256" key="4">
    <source>
        <dbReference type="ARBA" id="ARBA00022475"/>
    </source>
</evidence>
<evidence type="ECO:0000256" key="11">
    <source>
        <dbReference type="ARBA" id="ARBA00023136"/>
    </source>
</evidence>
<evidence type="ECO:0000256" key="12">
    <source>
        <dbReference type="ARBA" id="ARBA00037975"/>
    </source>
</evidence>
<dbReference type="EMBL" id="VHSG01000005">
    <property type="protein sequence ID" value="TQV84683.1"/>
    <property type="molecule type" value="Genomic_DNA"/>
</dbReference>
<feature type="transmembrane region" description="Helical" evidence="13">
    <location>
        <begin position="88"/>
        <end position="110"/>
    </location>
</feature>
<dbReference type="GO" id="GO:0009055">
    <property type="term" value="F:electron transfer activity"/>
    <property type="evidence" value="ECO:0007669"/>
    <property type="project" value="InterPro"/>
</dbReference>
<keyword evidence="8" id="KW-0249">Electron transport</keyword>
<sequence>MLKNTPTAYGSVAIVLHWLTALTVVGLFALGLWMVDLTYYDAWYQRGPDLHRSIGVLLAAVVILRLLWRLGNPRPTPLPSHRVWEQAVARGVHALFYILLLAMFASGYLITTAKGQGISVFDWFILPATITGIDNLEDIAGDVHEILAFTVIGLGAAHGLAALKHHFIDRDNTLLRMLVPRSLSDGSNGE</sequence>
<dbReference type="InterPro" id="IPR011577">
    <property type="entry name" value="Cyt_b561_bac/Ni-Hgenase"/>
</dbReference>
<keyword evidence="5" id="KW-0349">Heme</keyword>
<dbReference type="InterPro" id="IPR016174">
    <property type="entry name" value="Di-haem_cyt_TM"/>
</dbReference>
<dbReference type="Gene3D" id="1.20.950.20">
    <property type="entry name" value="Transmembrane di-heme cytochromes, Chain C"/>
    <property type="match status" value="1"/>
</dbReference>
<reference evidence="15 16" key="1">
    <citation type="submission" date="2019-06" db="EMBL/GenBank/DDBJ databases">
        <title>Whole genome sequence for Cellvibrionaceae sp. R142.</title>
        <authorList>
            <person name="Wang G."/>
        </authorList>
    </citation>
    <scope>NUCLEOTIDE SEQUENCE [LARGE SCALE GENOMIC DNA]</scope>
    <source>
        <strain evidence="15 16">R142</strain>
    </source>
</reference>
<keyword evidence="16" id="KW-1185">Reference proteome</keyword>
<evidence type="ECO:0000256" key="2">
    <source>
        <dbReference type="ARBA" id="ARBA00004651"/>
    </source>
</evidence>
<evidence type="ECO:0000313" key="15">
    <source>
        <dbReference type="EMBL" id="TQV84683.1"/>
    </source>
</evidence>
<evidence type="ECO:0000256" key="1">
    <source>
        <dbReference type="ARBA" id="ARBA00001970"/>
    </source>
</evidence>
<evidence type="ECO:0000256" key="10">
    <source>
        <dbReference type="ARBA" id="ARBA00023004"/>
    </source>
</evidence>
<dbReference type="PANTHER" id="PTHR30529:SF1">
    <property type="entry name" value="CYTOCHROME B561 HOMOLOG 2"/>
    <property type="match status" value="1"/>
</dbReference>
<organism evidence="15 16">
    <name type="scientific">Exilibacterium tricleocarpae</name>
    <dbReference type="NCBI Taxonomy" id="2591008"/>
    <lineage>
        <taxon>Bacteria</taxon>
        <taxon>Pseudomonadati</taxon>
        <taxon>Pseudomonadota</taxon>
        <taxon>Gammaproteobacteria</taxon>
        <taxon>Cellvibrionales</taxon>
        <taxon>Cellvibrionaceae</taxon>
        <taxon>Exilibacterium</taxon>
    </lineage>
</organism>
<dbReference type="GO" id="GO:0046872">
    <property type="term" value="F:metal ion binding"/>
    <property type="evidence" value="ECO:0007669"/>
    <property type="project" value="UniProtKB-KW"/>
</dbReference>
<evidence type="ECO:0000256" key="6">
    <source>
        <dbReference type="ARBA" id="ARBA00022692"/>
    </source>
</evidence>
<evidence type="ECO:0000256" key="8">
    <source>
        <dbReference type="ARBA" id="ARBA00022982"/>
    </source>
</evidence>
<accession>A0A545U5K1</accession>
<dbReference type="PANTHER" id="PTHR30529">
    <property type="entry name" value="CYTOCHROME B561"/>
    <property type="match status" value="1"/>
</dbReference>
<comment type="subcellular location">
    <subcellularLocation>
        <location evidence="2">Cell membrane</location>
        <topology evidence="2">Multi-pass membrane protein</topology>
    </subcellularLocation>
</comment>
<feature type="domain" description="Cytochrome b561 bacterial/Ni-hydrogenase" evidence="14">
    <location>
        <begin position="9"/>
        <end position="178"/>
    </location>
</feature>
<feature type="transmembrane region" description="Helical" evidence="13">
    <location>
        <begin position="146"/>
        <end position="163"/>
    </location>
</feature>
<evidence type="ECO:0000256" key="5">
    <source>
        <dbReference type="ARBA" id="ARBA00022617"/>
    </source>
</evidence>
<dbReference type="Pfam" id="PF01292">
    <property type="entry name" value="Ni_hydr_CYTB"/>
    <property type="match status" value="1"/>
</dbReference>
<proteinExistence type="inferred from homology"/>
<keyword evidence="4" id="KW-1003">Cell membrane</keyword>
<dbReference type="AlphaFoldDB" id="A0A545U5K1"/>
<evidence type="ECO:0000256" key="13">
    <source>
        <dbReference type="SAM" id="Phobius"/>
    </source>
</evidence>
<gene>
    <name evidence="15" type="ORF">FKG94_03940</name>
</gene>
<comment type="cofactor">
    <cofactor evidence="1">
        <name>heme b</name>
        <dbReference type="ChEBI" id="CHEBI:60344"/>
    </cofactor>
</comment>
<evidence type="ECO:0000256" key="9">
    <source>
        <dbReference type="ARBA" id="ARBA00022989"/>
    </source>
</evidence>
<feature type="transmembrane region" description="Helical" evidence="13">
    <location>
        <begin position="50"/>
        <end position="68"/>
    </location>
</feature>
<comment type="similarity">
    <text evidence="12">Belongs to the cytochrome b561 family.</text>
</comment>
<evidence type="ECO:0000256" key="7">
    <source>
        <dbReference type="ARBA" id="ARBA00022723"/>
    </source>
</evidence>
<dbReference type="SUPFAM" id="SSF81342">
    <property type="entry name" value="Transmembrane di-heme cytochromes"/>
    <property type="match status" value="1"/>
</dbReference>
<name>A0A545U5K1_9GAMM</name>
<dbReference type="GO" id="GO:0020037">
    <property type="term" value="F:heme binding"/>
    <property type="evidence" value="ECO:0007669"/>
    <property type="project" value="TreeGrafter"/>
</dbReference>
<keyword evidence="7" id="KW-0479">Metal-binding</keyword>
<evidence type="ECO:0000259" key="14">
    <source>
        <dbReference type="Pfam" id="PF01292"/>
    </source>
</evidence>
<protein>
    <submittedName>
        <fullName evidence="15">Cytochrome b</fullName>
    </submittedName>
</protein>
<dbReference type="GO" id="GO:0022904">
    <property type="term" value="P:respiratory electron transport chain"/>
    <property type="evidence" value="ECO:0007669"/>
    <property type="project" value="InterPro"/>
</dbReference>
<dbReference type="Proteomes" id="UP000319732">
    <property type="component" value="Unassembled WGS sequence"/>
</dbReference>
<keyword evidence="11 13" id="KW-0472">Membrane</keyword>
<evidence type="ECO:0000313" key="16">
    <source>
        <dbReference type="Proteomes" id="UP000319732"/>
    </source>
</evidence>